<dbReference type="GO" id="GO:0070611">
    <property type="term" value="F:histone H3R2 methyltransferase activity"/>
    <property type="evidence" value="ECO:0007669"/>
    <property type="project" value="TreeGrafter"/>
</dbReference>
<keyword evidence="2 6" id="KW-0949">S-adenosyl-L-methionine</keyword>
<sequence length="107" mass="11767">MLQNSIDFKDKVVVDVGAGSGILSVFAVQAGARKVYAIEASSMAVHCQKLIKSNKLASKIIVIAGKVEEIDLPETVDVVVSEPMGYMLFNERMLESYVHARKWLKPD</sequence>
<evidence type="ECO:0000256" key="5">
    <source>
        <dbReference type="ARBA" id="ARBA00049086"/>
    </source>
</evidence>
<name>A0AAN0K192_AMPQE</name>
<evidence type="ECO:0000256" key="6">
    <source>
        <dbReference type="PROSITE-ProRule" id="PRU01015"/>
    </source>
</evidence>
<reference evidence="8" key="1">
    <citation type="journal article" date="2010" name="Nature">
        <title>The Amphimedon queenslandica genome and the evolution of animal complexity.</title>
        <authorList>
            <person name="Srivastava M."/>
            <person name="Simakov O."/>
            <person name="Chapman J."/>
            <person name="Fahey B."/>
            <person name="Gauthier M.E."/>
            <person name="Mitros T."/>
            <person name="Richards G.S."/>
            <person name="Conaco C."/>
            <person name="Dacre M."/>
            <person name="Hellsten U."/>
            <person name="Larroux C."/>
            <person name="Putnam N.H."/>
            <person name="Stanke M."/>
            <person name="Adamska M."/>
            <person name="Darling A."/>
            <person name="Degnan S.M."/>
            <person name="Oakley T.H."/>
            <person name="Plachetzki D.C."/>
            <person name="Zhai Y."/>
            <person name="Adamski M."/>
            <person name="Calcino A."/>
            <person name="Cummins S.F."/>
            <person name="Goodstein D.M."/>
            <person name="Harris C."/>
            <person name="Jackson D.J."/>
            <person name="Leys S.P."/>
            <person name="Shu S."/>
            <person name="Woodcroft B.J."/>
            <person name="Vervoort M."/>
            <person name="Kosik K.S."/>
            <person name="Manning G."/>
            <person name="Degnan B.M."/>
            <person name="Rokhsar D.S."/>
        </authorList>
    </citation>
    <scope>NUCLEOTIDE SEQUENCE [LARGE SCALE GENOMIC DNA]</scope>
</reference>
<dbReference type="EC" id="2.1.1.319" evidence="1"/>
<protein>
    <recommendedName>
        <fullName evidence="1">type I protein arginine methyltransferase</fullName>
        <ecNumber evidence="1">2.1.1.319</ecNumber>
    </recommendedName>
</protein>
<evidence type="ECO:0000256" key="1">
    <source>
        <dbReference type="ARBA" id="ARBA00011925"/>
    </source>
</evidence>
<dbReference type="InterPro" id="IPR029063">
    <property type="entry name" value="SAM-dependent_MTases_sf"/>
</dbReference>
<dbReference type="PROSITE" id="PS51678">
    <property type="entry name" value="SAM_MT_PRMT"/>
    <property type="match status" value="1"/>
</dbReference>
<dbReference type="GO" id="GO:0032259">
    <property type="term" value="P:methylation"/>
    <property type="evidence" value="ECO:0007669"/>
    <property type="project" value="UniProtKB-KW"/>
</dbReference>
<dbReference type="CDD" id="cd02440">
    <property type="entry name" value="AdoMet_MTases"/>
    <property type="match status" value="1"/>
</dbReference>
<reference evidence="7" key="2">
    <citation type="submission" date="2024-06" db="UniProtKB">
        <authorList>
            <consortium name="EnsemblMetazoa"/>
        </authorList>
    </citation>
    <scope>IDENTIFICATION</scope>
</reference>
<evidence type="ECO:0000313" key="7">
    <source>
        <dbReference type="EnsemblMetazoa" id="XP_019863119.1"/>
    </source>
</evidence>
<dbReference type="AlphaFoldDB" id="A0AAN0K192"/>
<keyword evidence="6" id="KW-0489">Methyltransferase</keyword>
<dbReference type="EnsemblMetazoa" id="XM_020007560.1">
    <property type="protein sequence ID" value="XP_019863119.1"/>
    <property type="gene ID" value="LOC109591973"/>
</dbReference>
<dbReference type="GeneID" id="109591973"/>
<keyword evidence="6" id="KW-0808">Transferase</keyword>
<comment type="catalytic activity">
    <reaction evidence="5">
        <text>L-arginyl-[protein] + 2 S-adenosyl-L-methionine = N(omega),N(omega)-dimethyl-L-arginyl-[protein] + 2 S-adenosyl-L-homocysteine + 2 H(+)</text>
        <dbReference type="Rhea" id="RHEA:48096"/>
        <dbReference type="Rhea" id="RHEA-COMP:10532"/>
        <dbReference type="Rhea" id="RHEA-COMP:11991"/>
        <dbReference type="ChEBI" id="CHEBI:15378"/>
        <dbReference type="ChEBI" id="CHEBI:29965"/>
        <dbReference type="ChEBI" id="CHEBI:57856"/>
        <dbReference type="ChEBI" id="CHEBI:59789"/>
        <dbReference type="ChEBI" id="CHEBI:61897"/>
        <dbReference type="EC" id="2.1.1.319"/>
    </reaction>
</comment>
<evidence type="ECO:0000256" key="2">
    <source>
        <dbReference type="ARBA" id="ARBA00022691"/>
    </source>
</evidence>
<dbReference type="Pfam" id="PF06325">
    <property type="entry name" value="PrmA"/>
    <property type="match status" value="1"/>
</dbReference>
<proteinExistence type="predicted"/>
<evidence type="ECO:0000313" key="8">
    <source>
        <dbReference type="Proteomes" id="UP000007879"/>
    </source>
</evidence>
<dbReference type="SUPFAM" id="SSF53335">
    <property type="entry name" value="S-adenosyl-L-methionine-dependent methyltransferases"/>
    <property type="match status" value="1"/>
</dbReference>
<dbReference type="Proteomes" id="UP000007879">
    <property type="component" value="Unassembled WGS sequence"/>
</dbReference>
<evidence type="ECO:0000256" key="4">
    <source>
        <dbReference type="ARBA" id="ARBA00023163"/>
    </source>
</evidence>
<organism evidence="7 8">
    <name type="scientific">Amphimedon queenslandica</name>
    <name type="common">Sponge</name>
    <dbReference type="NCBI Taxonomy" id="400682"/>
    <lineage>
        <taxon>Eukaryota</taxon>
        <taxon>Metazoa</taxon>
        <taxon>Porifera</taxon>
        <taxon>Demospongiae</taxon>
        <taxon>Heteroscleromorpha</taxon>
        <taxon>Haplosclerida</taxon>
        <taxon>Niphatidae</taxon>
        <taxon>Amphimedon</taxon>
    </lineage>
</organism>
<keyword evidence="4" id="KW-0804">Transcription</keyword>
<dbReference type="RefSeq" id="XP_019863119.1">
    <property type="nucleotide sequence ID" value="XM_020007560.1"/>
</dbReference>
<dbReference type="GO" id="GO:0035242">
    <property type="term" value="F:protein-arginine omega-N asymmetric methyltransferase activity"/>
    <property type="evidence" value="ECO:0007669"/>
    <property type="project" value="UniProtKB-EC"/>
</dbReference>
<accession>A0AAN0K192</accession>
<dbReference type="KEGG" id="aqu:109591973"/>
<keyword evidence="8" id="KW-1185">Reference proteome</keyword>
<keyword evidence="3" id="KW-0805">Transcription regulation</keyword>
<evidence type="ECO:0000256" key="3">
    <source>
        <dbReference type="ARBA" id="ARBA00023015"/>
    </source>
</evidence>
<dbReference type="PANTHER" id="PTHR11006">
    <property type="entry name" value="PROTEIN ARGININE N-METHYLTRANSFERASE"/>
    <property type="match status" value="1"/>
</dbReference>
<dbReference type="Gene3D" id="3.40.50.150">
    <property type="entry name" value="Vaccinia Virus protein VP39"/>
    <property type="match status" value="1"/>
</dbReference>
<dbReference type="PANTHER" id="PTHR11006:SF10">
    <property type="entry name" value="HISTONE-ARGININE METHYLTRANSFERASE CARMER-RELATED"/>
    <property type="match status" value="1"/>
</dbReference>
<dbReference type="InterPro" id="IPR025799">
    <property type="entry name" value="Arg_MeTrfase"/>
</dbReference>